<dbReference type="Gene3D" id="3.40.630.190">
    <property type="entry name" value="LCP protein"/>
    <property type="match status" value="1"/>
</dbReference>
<dbReference type="AlphaFoldDB" id="A0A371NWI9"/>
<feature type="compositionally biased region" description="Low complexity" evidence="2">
    <location>
        <begin position="341"/>
        <end position="360"/>
    </location>
</feature>
<keyword evidence="5" id="KW-1185">Reference proteome</keyword>
<dbReference type="Proteomes" id="UP000262172">
    <property type="component" value="Unassembled WGS sequence"/>
</dbReference>
<dbReference type="PANTHER" id="PTHR33392:SF6">
    <property type="entry name" value="POLYISOPRENYL-TEICHOIC ACID--PEPTIDOGLYCAN TEICHOIC ACID TRANSFERASE TAGU"/>
    <property type="match status" value="1"/>
</dbReference>
<comment type="similarity">
    <text evidence="1">Belongs to the LytR/CpsA/Psr (LCP) family.</text>
</comment>
<feature type="domain" description="Cell envelope-related transcriptional attenuator" evidence="3">
    <location>
        <begin position="86"/>
        <end position="241"/>
    </location>
</feature>
<dbReference type="OrthoDB" id="9782542at2"/>
<dbReference type="PANTHER" id="PTHR33392">
    <property type="entry name" value="POLYISOPRENYL-TEICHOIC ACID--PEPTIDOGLYCAN TEICHOIC ACID TRANSFERASE TAGU"/>
    <property type="match status" value="1"/>
</dbReference>
<accession>A0A371NWI9</accession>
<evidence type="ECO:0000313" key="5">
    <source>
        <dbReference type="Proteomes" id="UP000262172"/>
    </source>
</evidence>
<organism evidence="4 5">
    <name type="scientific">Microbacterium bovistercoris</name>
    <dbReference type="NCBI Taxonomy" id="2293570"/>
    <lineage>
        <taxon>Bacteria</taxon>
        <taxon>Bacillati</taxon>
        <taxon>Actinomycetota</taxon>
        <taxon>Actinomycetes</taxon>
        <taxon>Micrococcales</taxon>
        <taxon>Microbacteriaceae</taxon>
        <taxon>Microbacterium</taxon>
    </lineage>
</organism>
<dbReference type="NCBIfam" id="TIGR00350">
    <property type="entry name" value="lytR_cpsA_psr"/>
    <property type="match status" value="1"/>
</dbReference>
<feature type="compositionally biased region" description="Polar residues" evidence="2">
    <location>
        <begin position="367"/>
        <end position="383"/>
    </location>
</feature>
<evidence type="ECO:0000256" key="2">
    <source>
        <dbReference type="SAM" id="MobiDB-lite"/>
    </source>
</evidence>
<evidence type="ECO:0000256" key="1">
    <source>
        <dbReference type="ARBA" id="ARBA00006068"/>
    </source>
</evidence>
<feature type="region of interest" description="Disordered" evidence="2">
    <location>
        <begin position="326"/>
        <end position="383"/>
    </location>
</feature>
<dbReference type="InterPro" id="IPR004474">
    <property type="entry name" value="LytR_CpsA_psr"/>
</dbReference>
<dbReference type="EMBL" id="QUAB01000016">
    <property type="protein sequence ID" value="REJ07476.1"/>
    <property type="molecule type" value="Genomic_DNA"/>
</dbReference>
<dbReference type="Pfam" id="PF03816">
    <property type="entry name" value="LytR_cpsA_psr"/>
    <property type="match status" value="1"/>
</dbReference>
<gene>
    <name evidence="4" type="ORF">DY023_03675</name>
</gene>
<name>A0A371NWI9_9MICO</name>
<comment type="caution">
    <text evidence="4">The sequence shown here is derived from an EMBL/GenBank/DDBJ whole genome shotgun (WGS) entry which is preliminary data.</text>
</comment>
<protein>
    <submittedName>
        <fullName evidence="4">LytR family transcriptional regulator</fullName>
    </submittedName>
</protein>
<evidence type="ECO:0000259" key="3">
    <source>
        <dbReference type="Pfam" id="PF03816"/>
    </source>
</evidence>
<sequence length="383" mass="40099">MSLLGIALAVVLVSTTGVVAFVAAQLVNTAAENTVTLDDPVELPPDIGAYEGGFNILLTGIDKCEKDIAQLFGDRCDDKKQSGKLNDVNLLVHVSNDPRRVTVVSFPRDMMVGQPECTDENGTVHAETSRAAMNEAYGRGGLNCVAKTVSELSGQQVTFAASVTFGGVIEVTNAIGGVEVCLAKPIDDPKTGLKLTAGTHSLKGLPALNFLRTRHGLVGGSDLSRIGNQQQYMSSLVRKMTSGEVLGNVGTVLRLAGIGVKRSELSDKLDPMRIAQIGLALKDVPPADYVFLQYPVFDDPSNKSKVVPDETSAEQMWAAIAENRPLQVTHERGSQEGVVDAPGQTAAPTASASPTPGGAPVALPPNVSGQNADARTCSNGNGR</sequence>
<dbReference type="InterPro" id="IPR050922">
    <property type="entry name" value="LytR/CpsA/Psr_CW_biosynth"/>
</dbReference>
<evidence type="ECO:0000313" key="4">
    <source>
        <dbReference type="EMBL" id="REJ07476.1"/>
    </source>
</evidence>
<reference evidence="4 5" key="1">
    <citation type="submission" date="2018-08" db="EMBL/GenBank/DDBJ databases">
        <title>Isolation, diversity and antifungal activity of Actinobacteria from cow dung.</title>
        <authorList>
            <person name="Ling L."/>
        </authorList>
    </citation>
    <scope>NUCLEOTIDE SEQUENCE [LARGE SCALE GENOMIC DNA]</scope>
    <source>
        <strain evidence="4 5">NEAU-LLE</strain>
    </source>
</reference>
<proteinExistence type="inferred from homology"/>